<dbReference type="OrthoDB" id="9850235at2"/>
<feature type="region of interest" description="Disordered" evidence="1">
    <location>
        <begin position="30"/>
        <end position="65"/>
    </location>
</feature>
<sequence>MAQPGDAAHTDATTPEPVAAVIPLTAEAAFPSEKHGAETFRIKEPAEPQRSHDIGDPIPVEETGPATRTDLVQIGEPMDADAPAPESFYAAEPAPIQIGRTLDVNEPDVWYLPRTSTEVIEIGTQLDADSPWPNQNQEREPVDIGPPIEAEGFGTVL</sequence>
<protein>
    <submittedName>
        <fullName evidence="2">Uncharacterized protein</fullName>
    </submittedName>
</protein>
<feature type="compositionally biased region" description="Basic and acidic residues" evidence="1">
    <location>
        <begin position="32"/>
        <end position="55"/>
    </location>
</feature>
<name>A0A1H3BWL0_THIRO</name>
<organism evidence="2 3">
    <name type="scientific">Thiocapsa roseopersicina</name>
    <dbReference type="NCBI Taxonomy" id="1058"/>
    <lineage>
        <taxon>Bacteria</taxon>
        <taxon>Pseudomonadati</taxon>
        <taxon>Pseudomonadota</taxon>
        <taxon>Gammaproteobacteria</taxon>
        <taxon>Chromatiales</taxon>
        <taxon>Chromatiaceae</taxon>
        <taxon>Thiocapsa</taxon>
    </lineage>
</organism>
<dbReference type="RefSeq" id="WP_139191993.1">
    <property type="nucleotide sequence ID" value="NZ_FNNZ01000028.1"/>
</dbReference>
<reference evidence="3" key="1">
    <citation type="submission" date="2016-10" db="EMBL/GenBank/DDBJ databases">
        <authorList>
            <person name="Varghese N."/>
            <person name="Submissions S."/>
        </authorList>
    </citation>
    <scope>NUCLEOTIDE SEQUENCE [LARGE SCALE GENOMIC DNA]</scope>
    <source>
        <strain evidence="3">DSM 217</strain>
    </source>
</reference>
<evidence type="ECO:0000256" key="1">
    <source>
        <dbReference type="SAM" id="MobiDB-lite"/>
    </source>
</evidence>
<gene>
    <name evidence="2" type="ORF">SAMN05421783_12810</name>
</gene>
<dbReference type="EMBL" id="FNNZ01000028">
    <property type="protein sequence ID" value="SDX46340.1"/>
    <property type="molecule type" value="Genomic_DNA"/>
</dbReference>
<dbReference type="AlphaFoldDB" id="A0A1H3BWL0"/>
<dbReference type="STRING" id="1058.SAMN05421783_12810"/>
<feature type="region of interest" description="Disordered" evidence="1">
    <location>
        <begin position="125"/>
        <end position="157"/>
    </location>
</feature>
<proteinExistence type="predicted"/>
<evidence type="ECO:0000313" key="2">
    <source>
        <dbReference type="EMBL" id="SDX46340.1"/>
    </source>
</evidence>
<evidence type="ECO:0000313" key="3">
    <source>
        <dbReference type="Proteomes" id="UP000198816"/>
    </source>
</evidence>
<accession>A0A1H3BWL0</accession>
<dbReference type="Proteomes" id="UP000198816">
    <property type="component" value="Unassembled WGS sequence"/>
</dbReference>
<keyword evidence="3" id="KW-1185">Reference proteome</keyword>